<reference evidence="3" key="1">
    <citation type="submission" date="2011-12" db="EMBL/GenBank/DDBJ databases">
        <authorList>
            <consortium name="The Broad Institute Genome Sequencing Platform"/>
            <person name="Russ C."/>
            <person name="Tyler B."/>
            <person name="Panabieres F."/>
            <person name="Shan W."/>
            <person name="Tripathy S."/>
            <person name="Grunwald N."/>
            <person name="Machado M."/>
            <person name="Young S.K."/>
            <person name="Zeng Q."/>
            <person name="Gargeya S."/>
            <person name="Fitzgerald M."/>
            <person name="Haas B."/>
            <person name="Abouelleil A."/>
            <person name="Alvarado L."/>
            <person name="Arachchi H.M."/>
            <person name="Berlin A."/>
            <person name="Chapman S.B."/>
            <person name="Gearin G."/>
            <person name="Goldberg J."/>
            <person name="Griggs A."/>
            <person name="Gujja S."/>
            <person name="Hansen M."/>
            <person name="Heiman D."/>
            <person name="Howarth C."/>
            <person name="Larimer J."/>
            <person name="Lui A."/>
            <person name="MacDonald P.J.P."/>
            <person name="McCowen C."/>
            <person name="Montmayeur A."/>
            <person name="Murphy C."/>
            <person name="Neiman D."/>
            <person name="Pearson M."/>
            <person name="Priest M."/>
            <person name="Roberts A."/>
            <person name="Saif S."/>
            <person name="Shea T."/>
            <person name="Sisk P."/>
            <person name="Stolte C."/>
            <person name="Sykes S."/>
            <person name="Wortman J."/>
            <person name="Nusbaum C."/>
            <person name="Birren B."/>
        </authorList>
    </citation>
    <scope>NUCLEOTIDE SEQUENCE [LARGE SCALE GENOMIC DNA]</scope>
    <source>
        <strain evidence="3">INRA-310</strain>
    </source>
</reference>
<name>W2PKY5_PHYN3</name>
<dbReference type="GeneID" id="20186261"/>
<protein>
    <submittedName>
        <fullName evidence="2">Uncharacterized protein</fullName>
    </submittedName>
</protein>
<gene>
    <name evidence="2" type="ORF">PPTG_17244</name>
</gene>
<dbReference type="OMA" id="GAHTTDC"/>
<reference evidence="2 3" key="2">
    <citation type="submission" date="2013-11" db="EMBL/GenBank/DDBJ databases">
        <title>The Genome Sequence of Phytophthora parasitica INRA-310.</title>
        <authorList>
            <consortium name="The Broad Institute Genomics Platform"/>
            <person name="Russ C."/>
            <person name="Tyler B."/>
            <person name="Panabieres F."/>
            <person name="Shan W."/>
            <person name="Tripathy S."/>
            <person name="Grunwald N."/>
            <person name="Machado M."/>
            <person name="Johnson C.S."/>
            <person name="Arredondo F."/>
            <person name="Hong C."/>
            <person name="Coffey M."/>
            <person name="Young S.K."/>
            <person name="Zeng Q."/>
            <person name="Gargeya S."/>
            <person name="Fitzgerald M."/>
            <person name="Abouelleil A."/>
            <person name="Alvarado L."/>
            <person name="Chapman S.B."/>
            <person name="Gainer-Dewar J."/>
            <person name="Goldberg J."/>
            <person name="Griggs A."/>
            <person name="Gujja S."/>
            <person name="Hansen M."/>
            <person name="Howarth C."/>
            <person name="Imamovic A."/>
            <person name="Ireland A."/>
            <person name="Larimer J."/>
            <person name="McCowan C."/>
            <person name="Murphy C."/>
            <person name="Pearson M."/>
            <person name="Poon T.W."/>
            <person name="Priest M."/>
            <person name="Roberts A."/>
            <person name="Saif S."/>
            <person name="Shea T."/>
            <person name="Sykes S."/>
            <person name="Wortman J."/>
            <person name="Nusbaum C."/>
            <person name="Birren B."/>
        </authorList>
    </citation>
    <scope>NUCLEOTIDE SEQUENCE [LARGE SCALE GENOMIC DNA]</scope>
    <source>
        <strain evidence="2 3">INRA-310</strain>
    </source>
</reference>
<proteinExistence type="predicted"/>
<feature type="region of interest" description="Disordered" evidence="1">
    <location>
        <begin position="1"/>
        <end position="31"/>
    </location>
</feature>
<dbReference type="VEuPathDB" id="FungiDB:PPTG_17244"/>
<organism evidence="2 3">
    <name type="scientific">Phytophthora nicotianae (strain INRA-310)</name>
    <name type="common">Phytophthora parasitica</name>
    <dbReference type="NCBI Taxonomy" id="761204"/>
    <lineage>
        <taxon>Eukaryota</taxon>
        <taxon>Sar</taxon>
        <taxon>Stramenopiles</taxon>
        <taxon>Oomycota</taxon>
        <taxon>Peronosporomycetes</taxon>
        <taxon>Peronosporales</taxon>
        <taxon>Peronosporaceae</taxon>
        <taxon>Phytophthora</taxon>
    </lineage>
</organism>
<dbReference type="RefSeq" id="XP_008913211.1">
    <property type="nucleotide sequence ID" value="XM_008914963.1"/>
</dbReference>
<dbReference type="EMBL" id="KI669625">
    <property type="protein sequence ID" value="ETN01522.1"/>
    <property type="molecule type" value="Genomic_DNA"/>
</dbReference>
<accession>W2PKY5</accession>
<dbReference type="Proteomes" id="UP000018817">
    <property type="component" value="Unassembled WGS sequence"/>
</dbReference>
<evidence type="ECO:0000313" key="2">
    <source>
        <dbReference type="EMBL" id="ETN01522.1"/>
    </source>
</evidence>
<dbReference type="AlphaFoldDB" id="W2PKY5"/>
<evidence type="ECO:0000313" key="3">
    <source>
        <dbReference type="Proteomes" id="UP000018817"/>
    </source>
</evidence>
<sequence length="102" mass="11917">MDISPKVSDFSELSSPSAPVPTPLPSAPYKESWQTREHRSCLPGRLQILLRSWMVTRWSLSRRVFSVPVPTHDPHRRQKRRLGAHTTDCRDPRGCQRYFSRF</sequence>
<evidence type="ECO:0000256" key="1">
    <source>
        <dbReference type="SAM" id="MobiDB-lite"/>
    </source>
</evidence>